<dbReference type="PANTHER" id="PTHR46319:SF4">
    <property type="entry name" value="ZINC FINGER FYVE DOMAIN-CONTAINING PROTEIN 9"/>
    <property type="match status" value="1"/>
</dbReference>
<organism evidence="7 8">
    <name type="scientific">Mugilogobius chulae</name>
    <name type="common">yellowstripe goby</name>
    <dbReference type="NCBI Taxonomy" id="88201"/>
    <lineage>
        <taxon>Eukaryota</taxon>
        <taxon>Metazoa</taxon>
        <taxon>Chordata</taxon>
        <taxon>Craniata</taxon>
        <taxon>Vertebrata</taxon>
        <taxon>Euteleostomi</taxon>
        <taxon>Actinopterygii</taxon>
        <taxon>Neopterygii</taxon>
        <taxon>Teleostei</taxon>
        <taxon>Neoteleostei</taxon>
        <taxon>Acanthomorphata</taxon>
        <taxon>Gobiaria</taxon>
        <taxon>Gobiiformes</taxon>
        <taxon>Gobioidei</taxon>
        <taxon>Gobiidae</taxon>
        <taxon>Gobionellinae</taxon>
        <taxon>Mugilogobius</taxon>
    </lineage>
</organism>
<dbReference type="Pfam" id="PF01363">
    <property type="entry name" value="FYVE"/>
    <property type="match status" value="1"/>
</dbReference>
<gene>
    <name evidence="7" type="ORF">WMY93_024468</name>
</gene>
<accession>A0AAW0N0P5</accession>
<evidence type="ECO:0000256" key="5">
    <source>
        <dbReference type="SAM" id="MobiDB-lite"/>
    </source>
</evidence>
<feature type="compositionally biased region" description="Basic and acidic residues" evidence="5">
    <location>
        <begin position="48"/>
        <end position="72"/>
    </location>
</feature>
<evidence type="ECO:0000256" key="1">
    <source>
        <dbReference type="ARBA" id="ARBA00022723"/>
    </source>
</evidence>
<dbReference type="SMART" id="SM00064">
    <property type="entry name" value="FYVE"/>
    <property type="match status" value="1"/>
</dbReference>
<dbReference type="GO" id="GO:0016197">
    <property type="term" value="P:endosomal transport"/>
    <property type="evidence" value="ECO:0007669"/>
    <property type="project" value="TreeGrafter"/>
</dbReference>
<evidence type="ECO:0000256" key="4">
    <source>
        <dbReference type="PROSITE-ProRule" id="PRU00091"/>
    </source>
</evidence>
<keyword evidence="8" id="KW-1185">Reference proteome</keyword>
<dbReference type="InterPro" id="IPR017455">
    <property type="entry name" value="Znf_FYVE-rel"/>
</dbReference>
<dbReference type="SUPFAM" id="SSF57903">
    <property type="entry name" value="FYVE/PHD zinc finger"/>
    <property type="match status" value="1"/>
</dbReference>
<evidence type="ECO:0000256" key="2">
    <source>
        <dbReference type="ARBA" id="ARBA00022771"/>
    </source>
</evidence>
<dbReference type="CDD" id="cd15729">
    <property type="entry name" value="FYVE_endofin"/>
    <property type="match status" value="1"/>
</dbReference>
<name>A0AAW0N0P5_9GOBI</name>
<dbReference type="Proteomes" id="UP001460270">
    <property type="component" value="Unassembled WGS sequence"/>
</dbReference>
<evidence type="ECO:0000313" key="7">
    <source>
        <dbReference type="EMBL" id="KAK7888908.1"/>
    </source>
</evidence>
<feature type="region of interest" description="Disordered" evidence="5">
    <location>
        <begin position="1"/>
        <end position="34"/>
    </location>
</feature>
<dbReference type="InterPro" id="IPR000306">
    <property type="entry name" value="Znf_FYVE"/>
</dbReference>
<evidence type="ECO:0000313" key="8">
    <source>
        <dbReference type="Proteomes" id="UP001460270"/>
    </source>
</evidence>
<proteinExistence type="predicted"/>
<keyword evidence="1" id="KW-0479">Metal-binding</keyword>
<protein>
    <recommendedName>
        <fullName evidence="6">FYVE-type domain-containing protein</fullName>
    </recommendedName>
</protein>
<dbReference type="GO" id="GO:0008270">
    <property type="term" value="F:zinc ion binding"/>
    <property type="evidence" value="ECO:0007669"/>
    <property type="project" value="UniProtKB-KW"/>
</dbReference>
<feature type="region of interest" description="Disordered" evidence="5">
    <location>
        <begin position="48"/>
        <end position="94"/>
    </location>
</feature>
<feature type="domain" description="FYVE-type" evidence="6">
    <location>
        <begin position="220"/>
        <end position="279"/>
    </location>
</feature>
<dbReference type="PROSITE" id="PS50178">
    <property type="entry name" value="ZF_FYVE"/>
    <property type="match status" value="1"/>
</dbReference>
<dbReference type="PANTHER" id="PTHR46319">
    <property type="entry name" value="ZINC FINGER FYVE DOMAIN-CONTAINING PROTEIN"/>
    <property type="match status" value="1"/>
</dbReference>
<dbReference type="GO" id="GO:0031901">
    <property type="term" value="C:early endosome membrane"/>
    <property type="evidence" value="ECO:0007669"/>
    <property type="project" value="TreeGrafter"/>
</dbReference>
<sequence>MLKFFSTRDDENESLLGAITEDEGDNPPLQGTKQQWLNRPCLLVLKNEDIPKPERLESPSKTSSEARREGPRGPKTCDALAKTSSSSPLQTKPQKVLKQLEEGSCTITSISTWAEGCFGEAASPLVLSPAEAAWPEDEDAEKEPHKVISKEDSVVEEKELEESRLEQCDPNAEDAKGSLGTLCSDPEECGEGSAAGHTAASLQDPDNDSSQLMAPVWVPDAQAQVCMRCGVRFTFTKRRHHCRACGKVFCALCSNLKFKLTHLDGKEGRVCVACHLTLLNRTPSKGKRRVWFADEMLSSKHSESAPTTPVRGPMFSPLMRRALGPVKSPVSSHSYEEVHGVKGQHPRRPVVQMAGELQLWWAVRSTSSP</sequence>
<evidence type="ECO:0000259" key="6">
    <source>
        <dbReference type="PROSITE" id="PS50178"/>
    </source>
</evidence>
<comment type="caution">
    <text evidence="7">The sequence shown here is derived from an EMBL/GenBank/DDBJ whole genome shotgun (WGS) entry which is preliminary data.</text>
</comment>
<dbReference type="FunFam" id="3.30.40.10:FF:000084">
    <property type="entry name" value="Zinc finger, FYVE domain-containing 9b"/>
    <property type="match status" value="1"/>
</dbReference>
<dbReference type="InterPro" id="IPR011011">
    <property type="entry name" value="Znf_FYVE_PHD"/>
</dbReference>
<feature type="compositionally biased region" description="Polar residues" evidence="5">
    <location>
        <begin position="82"/>
        <end position="93"/>
    </location>
</feature>
<keyword evidence="2 4" id="KW-0863">Zinc-finger</keyword>
<dbReference type="EMBL" id="JBBPFD010000018">
    <property type="protein sequence ID" value="KAK7888908.1"/>
    <property type="molecule type" value="Genomic_DNA"/>
</dbReference>
<dbReference type="Gene3D" id="3.30.40.10">
    <property type="entry name" value="Zinc/RING finger domain, C3HC4 (zinc finger)"/>
    <property type="match status" value="1"/>
</dbReference>
<evidence type="ECO:0000256" key="3">
    <source>
        <dbReference type="ARBA" id="ARBA00022833"/>
    </source>
</evidence>
<keyword evidence="3" id="KW-0862">Zinc</keyword>
<dbReference type="InterPro" id="IPR013083">
    <property type="entry name" value="Znf_RING/FYVE/PHD"/>
</dbReference>
<reference evidence="8" key="1">
    <citation type="submission" date="2024-04" db="EMBL/GenBank/DDBJ databases">
        <title>Salinicola lusitanus LLJ914,a marine bacterium isolated from the Okinawa Trough.</title>
        <authorList>
            <person name="Li J."/>
        </authorList>
    </citation>
    <scope>NUCLEOTIDE SEQUENCE [LARGE SCALE GENOMIC DNA]</scope>
</reference>
<dbReference type="AlphaFoldDB" id="A0AAW0N0P5"/>